<keyword evidence="4" id="KW-0411">Iron-sulfur</keyword>
<dbReference type="Gene3D" id="3.40.50.920">
    <property type="match status" value="1"/>
</dbReference>
<dbReference type="PANTHER" id="PTHR32154">
    <property type="entry name" value="PYRUVATE-FLAVODOXIN OXIDOREDUCTASE-RELATED"/>
    <property type="match status" value="1"/>
</dbReference>
<evidence type="ECO:0000256" key="3">
    <source>
        <dbReference type="ARBA" id="ARBA00023004"/>
    </source>
</evidence>
<dbReference type="GO" id="GO:0051536">
    <property type="term" value="F:iron-sulfur cluster binding"/>
    <property type="evidence" value="ECO:0007669"/>
    <property type="project" value="UniProtKB-KW"/>
</dbReference>
<dbReference type="GO" id="GO:0016491">
    <property type="term" value="F:oxidoreductase activity"/>
    <property type="evidence" value="ECO:0007669"/>
    <property type="project" value="UniProtKB-KW"/>
</dbReference>
<dbReference type="Pfam" id="PF00037">
    <property type="entry name" value="Fer4"/>
    <property type="match status" value="1"/>
</dbReference>
<evidence type="ECO:0000313" key="6">
    <source>
        <dbReference type="EMBL" id="VFJ46179.1"/>
    </source>
</evidence>
<dbReference type="InterPro" id="IPR017900">
    <property type="entry name" value="4Fe4S_Fe_S_CS"/>
</dbReference>
<proteinExistence type="predicted"/>
<dbReference type="PROSITE" id="PS51379">
    <property type="entry name" value="4FE4S_FER_2"/>
    <property type="match status" value="2"/>
</dbReference>
<gene>
    <name evidence="6" type="ORF">BECKFM1743A_GA0114220_100339</name>
    <name evidence="8" type="ORF">BECKFM1743B_GA0114221_101222</name>
    <name evidence="7" type="ORF">BECKFM1743C_GA0114222_100756</name>
</gene>
<protein>
    <submittedName>
        <fullName evidence="8">Pyruvate-ferredoxin/flavodoxin oxidoreductase</fullName>
    </submittedName>
</protein>
<dbReference type="EMBL" id="CAADFL010000122">
    <property type="protein sequence ID" value="VFK09958.1"/>
    <property type="molecule type" value="Genomic_DNA"/>
</dbReference>
<keyword evidence="1" id="KW-0479">Metal-binding</keyword>
<dbReference type="InterPro" id="IPR033412">
    <property type="entry name" value="PFOR_II"/>
</dbReference>
<dbReference type="EMBL" id="CAADEZ010000033">
    <property type="protein sequence ID" value="VFJ46179.1"/>
    <property type="molecule type" value="Genomic_DNA"/>
</dbReference>
<dbReference type="Pfam" id="PF01855">
    <property type="entry name" value="POR_N"/>
    <property type="match status" value="1"/>
</dbReference>
<dbReference type="InterPro" id="IPR029061">
    <property type="entry name" value="THDP-binding"/>
</dbReference>
<dbReference type="EMBL" id="CAADFA010000075">
    <property type="protein sequence ID" value="VFJ49753.1"/>
    <property type="molecule type" value="Genomic_DNA"/>
</dbReference>
<accession>A0A450VYT7</accession>
<evidence type="ECO:0000256" key="2">
    <source>
        <dbReference type="ARBA" id="ARBA00023002"/>
    </source>
</evidence>
<dbReference type="InterPro" id="IPR009014">
    <property type="entry name" value="Transketo_C/PFOR_II"/>
</dbReference>
<dbReference type="PANTHER" id="PTHR32154:SF0">
    <property type="entry name" value="PYRUVATE-FLAVODOXIN OXIDOREDUCTASE-RELATED"/>
    <property type="match status" value="1"/>
</dbReference>
<dbReference type="InterPro" id="IPR017896">
    <property type="entry name" value="4Fe4S_Fe-S-bd"/>
</dbReference>
<sequence length="1578" mass="171636">MPSLANSPLRLFQRFSTPKGADGSSEHVGDIVLDGATAVALTETCLADMVAFHTSFPAQAGNIVWKAEQKRKDVNCFGVPLAIRRTESPRGSLAAAMGLTMSGVRAALFLSSSDLVSGHDLLVMATGRHLPLVIHLSNQTLAAQAGSLGTGHETYHIAGDSGCFVLLAANVQEAVDLTLIARRTAELSLIPGIVAMDGEKTAFAVQNVSLPSPALIHSFIGPANEKIPSPTPAQRLIFGEARERIPRWHDLDRPVLHGALQGPESWGLSAVATRPYFDRHVAAILRESSELLAQHTGRNVLAISTYRMRNANIVLVTQGSATETAQAAADYMRRHGMKVGVIGVRCLRPFPGPELTEALRGKRIVGVLERSDTPLAADPPLTRQLRSAIDRALENNRFGHHTHPHYPVITDHEQPRLRSVLFGLGGLPLRGADLVALCEELARNLEKMRPVRWFRPASPIAGTGDKDIEQVRSRIYLGFDFARVSSVYPKRQVLLDMLRRDYPEIANLGLRGKEFSPDLRPKGTLTLAIHRITGRGAEGLAIEAAEFLHRLLAGDTRTTPGFYWERFESYCVDRIDVAPAPLRDPGDQVPVDISIVTTPRPHQFMRPIADLIQNGIFMTESLLDGETFWHSLPPILREGIRIKQAVLYRVVPSGNRSGLELSKERLLGALLGALGDAGRLPFTTDRLMAVRGDILQGLSPSERELRLAAFVGGLEGIRRVDYDSFETRADPEAVEDRTVWSDEVPTAVRQLGKADETYDSLPRFWHQVGVMYQNGEAHELTPDPYLATGIVPPLTSTFRNLSDSREVLPTFDPDVCTGCGNCWASCPDSSIAPLAISARRLLDAGIRMTKARALAPIAARLANELHRQCADIIDTGAGTEAGTVAGLMARIHIPEGNGPKADTGPEAGNERRKAMEKLLTEIGSIPIAPTAPFFTAPEQAKAGSGELLSLFINPNTCKACGICVHVCEPGALTTAPQTPKRIGEARRLWRIREHLPETTPETIARAGSDPLVNPMAALMLSRQCLLSMAGGDGAEAGSGEKIAVRFLLSAAEAHQQPLLKAFLADIDKARNDVLALIQSIVTDALPTNDLDALAAGLASVHPGQVPLAVLTEHLDTAEDTGIVDITRLRRLVEVTRALGDAHWEITNGRQGMGRAHFGLAVGPGSLATWAGAYPNNPFHVPVTIDMTGNTAQLAAGIFEGQFRKTTKSIQLLREAVDALNQGSAQTPARPDSSFKADGTHPLVWRDLSPREQQFCPPVILLGNNESLGGRGLTAILWLLSSELSCKILVVSELDLGLDAVVTATDAQGVMVDAPFALAKTPRVNIGLLALAQYRAYVAQTSISDPEHFLTSIRGAMDYTGPALLHIHAPSPERHGFSMDRTIERARDAVRSRVFPLFRYDPRAQGVFGLRIDLAGNPDPNLVWTTENEKPYTPAHWALAEGRFAARFRPMAREEQSDTLPLLEYMECDPARRAGKTAVVYHPGANGELAAHRVDPNLVAAIRERRETWRILQEMAGLATPFTEKVEKQVQQRISALYEKEQAALKESFDAEVAGLRETVEARMAERVHARLMRFAGLQ</sequence>
<dbReference type="GO" id="GO:0006979">
    <property type="term" value="P:response to oxidative stress"/>
    <property type="evidence" value="ECO:0007669"/>
    <property type="project" value="TreeGrafter"/>
</dbReference>
<keyword evidence="2" id="KW-0560">Oxidoreductase</keyword>
<dbReference type="InterPro" id="IPR050722">
    <property type="entry name" value="Pyruvate:ferred/Flavod_OxRd"/>
</dbReference>
<keyword evidence="8" id="KW-0670">Pyruvate</keyword>
<evidence type="ECO:0000313" key="8">
    <source>
        <dbReference type="EMBL" id="VFK09958.1"/>
    </source>
</evidence>
<dbReference type="SUPFAM" id="SSF54862">
    <property type="entry name" value="4Fe-4S ferredoxins"/>
    <property type="match status" value="1"/>
</dbReference>
<feature type="domain" description="4Fe-4S ferredoxin-type" evidence="5">
    <location>
        <begin position="807"/>
        <end position="836"/>
    </location>
</feature>
<dbReference type="SUPFAM" id="SSF52922">
    <property type="entry name" value="TK C-terminal domain-like"/>
    <property type="match status" value="1"/>
</dbReference>
<keyword evidence="3" id="KW-0408">Iron</keyword>
<evidence type="ECO:0000256" key="4">
    <source>
        <dbReference type="ARBA" id="ARBA00023014"/>
    </source>
</evidence>
<reference evidence="8" key="1">
    <citation type="submission" date="2019-02" db="EMBL/GenBank/DDBJ databases">
        <authorList>
            <person name="Gruber-Vodicka R. H."/>
            <person name="Seah K. B. B."/>
        </authorList>
    </citation>
    <scope>NUCLEOTIDE SEQUENCE</scope>
    <source>
        <strain evidence="6">BECK_BZ163</strain>
        <strain evidence="8">BECK_BZ164</strain>
        <strain evidence="7">BECK_BZ165</strain>
    </source>
</reference>
<dbReference type="GO" id="GO:0046872">
    <property type="term" value="F:metal ion binding"/>
    <property type="evidence" value="ECO:0007669"/>
    <property type="project" value="UniProtKB-KW"/>
</dbReference>
<dbReference type="InterPro" id="IPR002880">
    <property type="entry name" value="Pyrv_Fd/Flavodoxin_OxRdtase_N"/>
</dbReference>
<feature type="domain" description="4Fe-4S ferredoxin-type" evidence="5">
    <location>
        <begin position="948"/>
        <end position="977"/>
    </location>
</feature>
<evidence type="ECO:0000256" key="1">
    <source>
        <dbReference type="ARBA" id="ARBA00022723"/>
    </source>
</evidence>
<dbReference type="SUPFAM" id="SSF52518">
    <property type="entry name" value="Thiamin diphosphate-binding fold (THDP-binding)"/>
    <property type="match status" value="2"/>
</dbReference>
<name>A0A450VYT7_9GAMM</name>
<organism evidence="8">
    <name type="scientific">Candidatus Kentrum sp. FM</name>
    <dbReference type="NCBI Taxonomy" id="2126340"/>
    <lineage>
        <taxon>Bacteria</taxon>
        <taxon>Pseudomonadati</taxon>
        <taxon>Pseudomonadota</taxon>
        <taxon>Gammaproteobacteria</taxon>
        <taxon>Candidatus Kentrum</taxon>
    </lineage>
</organism>
<dbReference type="Pfam" id="PF17147">
    <property type="entry name" value="PFOR_II"/>
    <property type="match status" value="1"/>
</dbReference>
<dbReference type="Gene3D" id="3.40.50.970">
    <property type="match status" value="2"/>
</dbReference>
<evidence type="ECO:0000259" key="5">
    <source>
        <dbReference type="PROSITE" id="PS51379"/>
    </source>
</evidence>
<evidence type="ECO:0000313" key="7">
    <source>
        <dbReference type="EMBL" id="VFJ49753.1"/>
    </source>
</evidence>
<dbReference type="PROSITE" id="PS00198">
    <property type="entry name" value="4FE4S_FER_1"/>
    <property type="match status" value="2"/>
</dbReference>